<evidence type="ECO:0000256" key="1">
    <source>
        <dbReference type="ARBA" id="ARBA00005028"/>
    </source>
</evidence>
<dbReference type="GO" id="GO:0004034">
    <property type="term" value="F:aldose 1-epimerase activity"/>
    <property type="evidence" value="ECO:0007669"/>
    <property type="project" value="UniProtKB-EC"/>
</dbReference>
<accession>A0A5C6TUW4</accession>
<comment type="pathway">
    <text evidence="1 5">Carbohydrate metabolism; hexose metabolism.</text>
</comment>
<evidence type="ECO:0000256" key="8">
    <source>
        <dbReference type="PIRSR" id="PIRSR005096-3"/>
    </source>
</evidence>
<dbReference type="NCBIfam" id="NF008277">
    <property type="entry name" value="PRK11055.1"/>
    <property type="match status" value="1"/>
</dbReference>
<feature type="binding site" evidence="8">
    <location>
        <begin position="80"/>
        <end position="81"/>
    </location>
    <ligand>
        <name>beta-D-galactose</name>
        <dbReference type="ChEBI" id="CHEBI:27667"/>
    </ligand>
</feature>
<dbReference type="AlphaFoldDB" id="A0A5C6TUW4"/>
<protein>
    <recommendedName>
        <fullName evidence="5">Aldose 1-epimerase</fullName>
        <ecNumber evidence="5">5.1.3.3</ecNumber>
    </recommendedName>
</protein>
<dbReference type="EC" id="5.1.3.3" evidence="5"/>
<dbReference type="GO" id="GO:0005737">
    <property type="term" value="C:cytoplasm"/>
    <property type="evidence" value="ECO:0007669"/>
    <property type="project" value="TreeGrafter"/>
</dbReference>
<dbReference type="InterPro" id="IPR014718">
    <property type="entry name" value="GH-type_carb-bd"/>
</dbReference>
<dbReference type="PIRSF" id="PIRSF005096">
    <property type="entry name" value="GALM"/>
    <property type="match status" value="1"/>
</dbReference>
<dbReference type="GO" id="GO:0006006">
    <property type="term" value="P:glucose metabolic process"/>
    <property type="evidence" value="ECO:0007669"/>
    <property type="project" value="TreeGrafter"/>
</dbReference>
<dbReference type="GO" id="GO:0033499">
    <property type="term" value="P:galactose catabolic process via UDP-galactose, Leloir pathway"/>
    <property type="evidence" value="ECO:0007669"/>
    <property type="project" value="TreeGrafter"/>
</dbReference>
<dbReference type="InterPro" id="IPR015443">
    <property type="entry name" value="Aldose_1-epimerase"/>
</dbReference>
<feature type="active site" description="Proton acceptor" evidence="6">
    <location>
        <position position="320"/>
    </location>
</feature>
<dbReference type="UniPathway" id="UPA00242"/>
<keyword evidence="4 5" id="KW-0119">Carbohydrate metabolism</keyword>
<proteinExistence type="inferred from homology"/>
<evidence type="ECO:0000256" key="3">
    <source>
        <dbReference type="ARBA" id="ARBA00023235"/>
    </source>
</evidence>
<dbReference type="CDD" id="cd09019">
    <property type="entry name" value="galactose_mutarotase_like"/>
    <property type="match status" value="1"/>
</dbReference>
<dbReference type="OrthoDB" id="9779408at2"/>
<keyword evidence="3 5" id="KW-0413">Isomerase</keyword>
<dbReference type="PANTHER" id="PTHR10091">
    <property type="entry name" value="ALDOSE-1-EPIMERASE"/>
    <property type="match status" value="1"/>
</dbReference>
<dbReference type="Proteomes" id="UP000321249">
    <property type="component" value="Unassembled WGS sequence"/>
</dbReference>
<comment type="catalytic activity">
    <reaction evidence="5">
        <text>alpha-D-glucose = beta-D-glucose</text>
        <dbReference type="Rhea" id="RHEA:10264"/>
        <dbReference type="ChEBI" id="CHEBI:15903"/>
        <dbReference type="ChEBI" id="CHEBI:17925"/>
        <dbReference type="EC" id="5.1.3.3"/>
    </reaction>
</comment>
<evidence type="ECO:0000313" key="9">
    <source>
        <dbReference type="EMBL" id="TXC64182.1"/>
    </source>
</evidence>
<dbReference type="InterPro" id="IPR008183">
    <property type="entry name" value="Aldose_1/G6P_1-epimerase"/>
</dbReference>
<name>A0A5C6TUW4_9SPHN</name>
<dbReference type="SUPFAM" id="SSF74650">
    <property type="entry name" value="Galactose mutarotase-like"/>
    <property type="match status" value="1"/>
</dbReference>
<evidence type="ECO:0000256" key="4">
    <source>
        <dbReference type="ARBA" id="ARBA00023277"/>
    </source>
</evidence>
<evidence type="ECO:0000313" key="10">
    <source>
        <dbReference type="Proteomes" id="UP000321249"/>
    </source>
</evidence>
<reference evidence="9 10" key="1">
    <citation type="journal article" date="2015" name="J. Microbiol.">
        <title>Sphingosinicella ginsenosidimutans sp. nov., with ginsenoside converting activity.</title>
        <authorList>
            <person name="Kim J.K."/>
            <person name="Kang M.S."/>
            <person name="Park S.C."/>
            <person name="Kim K.M."/>
            <person name="Choi K."/>
            <person name="Yoon M.H."/>
            <person name="Im W.T."/>
        </authorList>
    </citation>
    <scope>NUCLEOTIDE SEQUENCE [LARGE SCALE GENOMIC DNA]</scope>
    <source>
        <strain evidence="9 10">BS-11</strain>
    </source>
</reference>
<dbReference type="GO" id="GO:0030246">
    <property type="term" value="F:carbohydrate binding"/>
    <property type="evidence" value="ECO:0007669"/>
    <property type="project" value="InterPro"/>
</dbReference>
<dbReference type="Gene3D" id="2.70.98.10">
    <property type="match status" value="1"/>
</dbReference>
<feature type="binding site" evidence="8">
    <location>
        <begin position="180"/>
        <end position="182"/>
    </location>
    <ligand>
        <name>beta-D-galactose</name>
        <dbReference type="ChEBI" id="CHEBI:27667"/>
    </ligand>
</feature>
<dbReference type="Pfam" id="PF01263">
    <property type="entry name" value="Aldose_epim"/>
    <property type="match status" value="1"/>
</dbReference>
<feature type="active site" description="Proton donor" evidence="6">
    <location>
        <position position="180"/>
    </location>
</feature>
<feature type="binding site" evidence="7">
    <location>
        <position position="254"/>
    </location>
    <ligand>
        <name>beta-D-galactose</name>
        <dbReference type="ChEBI" id="CHEBI:27667"/>
    </ligand>
</feature>
<evidence type="ECO:0000256" key="5">
    <source>
        <dbReference type="PIRNR" id="PIRNR005096"/>
    </source>
</evidence>
<keyword evidence="10" id="KW-1185">Reference proteome</keyword>
<comment type="similarity">
    <text evidence="2 5">Belongs to the aldose epimerase family.</text>
</comment>
<sequence>MGLERAAFGVLPDGMSVEAITLTNERGMDVRLITYGAGIQALRVPDREGRLGDVALGHASLAAYLDHPQYLGSTVGRFANRIAAGRFRLDGDDYQVPINDGDNALHGGPGGFDKANWEIARMDDGPTPGVTLRHVSPDGDQGFPGTLTVTAAYRLHADNSLSVDYRAVTDRPTIVGLSNHAYWNLSGEGSAESAMDHLLTIHGDTFLPTDAGAIPTGEFRPVAGTPFDFRAPARIGGRVRDARDDQIRLGRGYDHNWVIGRELADGARPVARLADPASGRVMDLLSNQPGLQFYSGNFLDGTTIGKSNGCYRMGDGVALEPQLFPDTPNRPAFGSARLAPGDIYRNVIVWRFSTDRS</sequence>
<evidence type="ECO:0000256" key="7">
    <source>
        <dbReference type="PIRSR" id="PIRSR005096-2"/>
    </source>
</evidence>
<evidence type="ECO:0000256" key="2">
    <source>
        <dbReference type="ARBA" id="ARBA00006206"/>
    </source>
</evidence>
<comment type="caution">
    <text evidence="9">The sequence shown here is derived from an EMBL/GenBank/DDBJ whole genome shotgun (WGS) entry which is preliminary data.</text>
</comment>
<gene>
    <name evidence="9" type="ORF">FRZ32_11255</name>
</gene>
<evidence type="ECO:0000256" key="6">
    <source>
        <dbReference type="PIRSR" id="PIRSR005096-1"/>
    </source>
</evidence>
<dbReference type="RefSeq" id="WP_147043588.1">
    <property type="nucleotide sequence ID" value="NZ_BAABIR010000001.1"/>
</dbReference>
<organism evidence="9 10">
    <name type="scientific">Allosphingosinicella ginsenosidimutans</name>
    <dbReference type="NCBI Taxonomy" id="1176539"/>
    <lineage>
        <taxon>Bacteria</taxon>
        <taxon>Pseudomonadati</taxon>
        <taxon>Pseudomonadota</taxon>
        <taxon>Alphaproteobacteria</taxon>
        <taxon>Sphingomonadales</taxon>
        <taxon>Sphingomonadaceae</taxon>
        <taxon>Allosphingosinicella</taxon>
    </lineage>
</organism>
<dbReference type="InterPro" id="IPR047215">
    <property type="entry name" value="Galactose_mutarotase-like"/>
</dbReference>
<dbReference type="InterPro" id="IPR011013">
    <property type="entry name" value="Gal_mutarotase_sf_dom"/>
</dbReference>
<dbReference type="PANTHER" id="PTHR10091:SF0">
    <property type="entry name" value="GALACTOSE MUTAROTASE"/>
    <property type="match status" value="1"/>
</dbReference>
<dbReference type="EMBL" id="VOQQ01000001">
    <property type="protein sequence ID" value="TXC64182.1"/>
    <property type="molecule type" value="Genomic_DNA"/>
</dbReference>